<feature type="region of interest" description="Disordered" evidence="1">
    <location>
        <begin position="1"/>
        <end position="151"/>
    </location>
</feature>
<dbReference type="GO" id="GO:0006914">
    <property type="term" value="P:autophagy"/>
    <property type="evidence" value="ECO:0007669"/>
    <property type="project" value="InterPro"/>
</dbReference>
<dbReference type="Proteomes" id="UP001303373">
    <property type="component" value="Chromosome 1"/>
</dbReference>
<name>A0AAQ3R4L0_9PEZI</name>
<dbReference type="EMBL" id="CP138580">
    <property type="protein sequence ID" value="WPG97238.1"/>
    <property type="molecule type" value="Genomic_DNA"/>
</dbReference>
<protein>
    <submittedName>
        <fullName evidence="2">Uncharacterized protein</fullName>
    </submittedName>
</protein>
<dbReference type="GO" id="GO:0042594">
    <property type="term" value="P:response to starvation"/>
    <property type="evidence" value="ECO:0007669"/>
    <property type="project" value="TreeGrafter"/>
</dbReference>
<dbReference type="PANTHER" id="PTHR13268:SF0">
    <property type="entry name" value="BCAS3 MICROTUBULE ASSOCIATED CELL MIGRATION FACTOR"/>
    <property type="match status" value="1"/>
</dbReference>
<dbReference type="SUPFAM" id="SSF50978">
    <property type="entry name" value="WD40 repeat-like"/>
    <property type="match status" value="1"/>
</dbReference>
<feature type="compositionally biased region" description="Acidic residues" evidence="1">
    <location>
        <begin position="107"/>
        <end position="119"/>
    </location>
</feature>
<dbReference type="Gene3D" id="2.130.10.10">
    <property type="entry name" value="YVTN repeat-like/Quinoprotein amine dehydrogenase"/>
    <property type="match status" value="1"/>
</dbReference>
<feature type="region of interest" description="Disordered" evidence="1">
    <location>
        <begin position="546"/>
        <end position="578"/>
    </location>
</feature>
<feature type="region of interest" description="Disordered" evidence="1">
    <location>
        <begin position="1125"/>
        <end position="1177"/>
    </location>
</feature>
<dbReference type="GO" id="GO:0005737">
    <property type="term" value="C:cytoplasm"/>
    <property type="evidence" value="ECO:0007669"/>
    <property type="project" value="TreeGrafter"/>
</dbReference>
<sequence>MPVAEDLIANLDDLDKKPASPAETPITSAIGSWPSKKSKKKSKKNALVKPQKTCDEEEAIQRPVSITPPEDALASEEQTALPAALSPPIGTDEQTRLPASFLPVPIEWEDETTANEDTESEARPLPPVKSPPAQPAKLASPPPSPASRPAAVQIGPQHYAPSQARHSNSPQPINHVQRRESFGMTHTLQPRPRFVDPPPPHMPQSHFFGLPDIGLNFGQKQDQGKPAGSDGCCRFDSFDDAGHAPSARKARDALLVGSEGALDVYRVLPDKMEVIGRLEGLRGAVVDAKILPNLKGRDEGSTWPLIAVIIHGLMADEKITVGQDDEGSQESPKHYQTSVEVFSLQTQEHVATLYNSVPVALEAPTLGTLSLPPKPIGDLQLDAASNFVVLASGKSGEIFVFSKSMSFSSPKAAATSVFSCVGKFWTSLQTPIDMRNAGGNKEMGSTLPVTEQRRIPIFSLSNRWLAIVPPYTSAGISIQGSPLTDSQSPADINLNMAPVQPFITCEVAGIDAEGTLSWLSRKAAQGLLNASQKGYELGMQGWKELTQPTPVDRSGNHASPKDQEVFPPTNGPSDDPKRFNKEPALILLIDLHKLISSASEAKPLPPQLATFALVDGCNYMSFSPDGLRLMTANRKGEISTIWDLCNVAHGKTKLGSMDSDLEQGPHVKPLHRITRSSPSVILDSVWSRDGDWLAVLTANGTVHLHEIPLRSPYKKKKRRTTVTAPAASNAGDKAKATVGVSAEGMSPPSSNGFWGSFKSGLQSVSTQVGAIRSPSTGTSNFPLPTTFAGFREVTTAARTAGGRAVARGISQGYSAAKGGASDIWHAEDNKIRHKLLQQQDVVAKQCQRSTLHWVERQGTTALAIVCGGSVHLHTVQRVSRRKGDITVIGLKHERYAQKTFALPRLNLKGNNSNGTIKPLSCANEGPHGFWSLRQSAQISHSTHRRATTSSPNNAALLINGVNAMTLHQSMDEVETNPPYCPFHIDSRINIYAFATEDTSQTLIANSGETALDRWMRRGHVGDKNKNLRSALAVSSPATEPWLFGEPLPSSIKMNDGALSEGDDEFSHDLIDDKIGGLHDEGQDMTPPEYENEAAEDLMQSRFTIHSASVSGGLGAAGRERMEQVISVSTSRRAGGRKGKKQRQESHLHEDLEQLVGHDSDGIVHRRAFDGGDEEDRF</sequence>
<feature type="compositionally biased region" description="Basic residues" evidence="1">
    <location>
        <begin position="36"/>
        <end position="46"/>
    </location>
</feature>
<keyword evidence="3" id="KW-1185">Reference proteome</keyword>
<accession>A0AAQ3R4L0</accession>
<feature type="compositionally biased region" description="Pro residues" evidence="1">
    <location>
        <begin position="124"/>
        <end position="146"/>
    </location>
</feature>
<feature type="compositionally biased region" description="Basic and acidic residues" evidence="1">
    <location>
        <begin position="1141"/>
        <end position="1177"/>
    </location>
</feature>
<evidence type="ECO:0000313" key="2">
    <source>
        <dbReference type="EMBL" id="WPG97238.1"/>
    </source>
</evidence>
<dbReference type="InterPro" id="IPR015943">
    <property type="entry name" value="WD40/YVTN_repeat-like_dom_sf"/>
</dbReference>
<dbReference type="InterPro" id="IPR036322">
    <property type="entry name" value="WD40_repeat_dom_sf"/>
</dbReference>
<proteinExistence type="predicted"/>
<dbReference type="PANTHER" id="PTHR13268">
    <property type="entry name" value="BREAST CARCINOMA AMPLIFIED SEQUENCE 3"/>
    <property type="match status" value="1"/>
</dbReference>
<evidence type="ECO:0000256" key="1">
    <source>
        <dbReference type="SAM" id="MobiDB-lite"/>
    </source>
</evidence>
<dbReference type="AlphaFoldDB" id="A0AAQ3R4L0"/>
<organism evidence="2 3">
    <name type="scientific">Acrodontium crateriforme</name>
    <dbReference type="NCBI Taxonomy" id="150365"/>
    <lineage>
        <taxon>Eukaryota</taxon>
        <taxon>Fungi</taxon>
        <taxon>Dikarya</taxon>
        <taxon>Ascomycota</taxon>
        <taxon>Pezizomycotina</taxon>
        <taxon>Dothideomycetes</taxon>
        <taxon>Dothideomycetidae</taxon>
        <taxon>Mycosphaerellales</taxon>
        <taxon>Teratosphaeriaceae</taxon>
        <taxon>Acrodontium</taxon>
    </lineage>
</organism>
<evidence type="ECO:0000313" key="3">
    <source>
        <dbReference type="Proteomes" id="UP001303373"/>
    </source>
</evidence>
<dbReference type="InterPro" id="IPR045142">
    <property type="entry name" value="BCAS3-like"/>
</dbReference>
<reference evidence="2 3" key="1">
    <citation type="submission" date="2023-11" db="EMBL/GenBank/DDBJ databases">
        <title>An acidophilic fungus is an integral part of prey digestion in a carnivorous sundew plant.</title>
        <authorList>
            <person name="Tsai I.J."/>
        </authorList>
    </citation>
    <scope>NUCLEOTIDE SEQUENCE [LARGE SCALE GENOMIC DNA]</scope>
    <source>
        <strain evidence="2">169a</strain>
    </source>
</reference>
<gene>
    <name evidence="2" type="ORF">R9X50_00001000</name>
</gene>